<feature type="region of interest" description="Disordered" evidence="1">
    <location>
        <begin position="27"/>
        <end position="63"/>
    </location>
</feature>
<dbReference type="EMBL" id="JAROCY010000007">
    <property type="protein sequence ID" value="MDF8333473.1"/>
    <property type="molecule type" value="Genomic_DNA"/>
</dbReference>
<dbReference type="Proteomes" id="UP001222770">
    <property type="component" value="Unassembled WGS sequence"/>
</dbReference>
<comment type="caution">
    <text evidence="2">The sequence shown here is derived from an EMBL/GenBank/DDBJ whole genome shotgun (WGS) entry which is preliminary data.</text>
</comment>
<sequence>MAIIVTPAMRQIEQQWAVCPVCSKHTAGKWARDAEGRPERRARSHKGADGQPCPGNDMPAILA</sequence>
<accession>A0ABT6CIV9</accession>
<dbReference type="RefSeq" id="WP_277277206.1">
    <property type="nucleotide sequence ID" value="NZ_JAROCY010000007.1"/>
</dbReference>
<evidence type="ECO:0000313" key="2">
    <source>
        <dbReference type="EMBL" id="MDF8333473.1"/>
    </source>
</evidence>
<feature type="compositionally biased region" description="Basic and acidic residues" evidence="1">
    <location>
        <begin position="30"/>
        <end position="41"/>
    </location>
</feature>
<reference evidence="2 3" key="1">
    <citation type="submission" date="2023-03" db="EMBL/GenBank/DDBJ databases">
        <title>Novosphingobium cyanobacteriorum sp. nov., isolated from a eutrophic reservoir during the Microcystis bloom period.</title>
        <authorList>
            <person name="Kang M."/>
            <person name="Le V."/>
            <person name="Ko S.-R."/>
            <person name="Lee S.-A."/>
            <person name="Ahn C.-Y."/>
        </authorList>
    </citation>
    <scope>NUCLEOTIDE SEQUENCE [LARGE SCALE GENOMIC DNA]</scope>
    <source>
        <strain evidence="2 3">HBC54</strain>
    </source>
</reference>
<protein>
    <submittedName>
        <fullName evidence="2">Uncharacterized protein</fullName>
    </submittedName>
</protein>
<organism evidence="2 3">
    <name type="scientific">Novosphingobium cyanobacteriorum</name>
    <dbReference type="NCBI Taxonomy" id="3024215"/>
    <lineage>
        <taxon>Bacteria</taxon>
        <taxon>Pseudomonadati</taxon>
        <taxon>Pseudomonadota</taxon>
        <taxon>Alphaproteobacteria</taxon>
        <taxon>Sphingomonadales</taxon>
        <taxon>Sphingomonadaceae</taxon>
        <taxon>Novosphingobium</taxon>
    </lineage>
</organism>
<evidence type="ECO:0000256" key="1">
    <source>
        <dbReference type="SAM" id="MobiDB-lite"/>
    </source>
</evidence>
<keyword evidence="3" id="KW-1185">Reference proteome</keyword>
<name>A0ABT6CIV9_9SPHN</name>
<evidence type="ECO:0000313" key="3">
    <source>
        <dbReference type="Proteomes" id="UP001222770"/>
    </source>
</evidence>
<gene>
    <name evidence="2" type="ORF">POM99_09695</name>
</gene>
<proteinExistence type="predicted"/>